<sequence length="116" mass="13483">MSFVLGLPRTKNGRESIFVVVNKFSRMAHFILCNKVDDTCIMTNLFFKEFQIGTPSSSITFGEPYGVSLRLSHSFILLVILKWMTKLRKNGYHIKFTYNRVVNTTTSHSSFERFNF</sequence>
<reference evidence="1" key="1">
    <citation type="submission" date="2018-05" db="EMBL/GenBank/DDBJ databases">
        <title>Draft genome of Mucuna pruriens seed.</title>
        <authorList>
            <person name="Nnadi N.E."/>
            <person name="Vos R."/>
            <person name="Hasami M.H."/>
            <person name="Devisetty U.K."/>
            <person name="Aguiy J.C."/>
        </authorList>
    </citation>
    <scope>NUCLEOTIDE SEQUENCE [LARGE SCALE GENOMIC DNA]</scope>
    <source>
        <strain evidence="1">JCA_2017</strain>
    </source>
</reference>
<proteinExistence type="predicted"/>
<dbReference type="EMBL" id="QJKJ01000525">
    <property type="protein sequence ID" value="RDY12141.1"/>
    <property type="molecule type" value="Genomic_DNA"/>
</dbReference>
<protein>
    <submittedName>
        <fullName evidence="1">Uncharacterized protein</fullName>
    </submittedName>
</protein>
<organism evidence="1 2">
    <name type="scientific">Mucuna pruriens</name>
    <name type="common">Velvet bean</name>
    <name type="synonym">Dolichos pruriens</name>
    <dbReference type="NCBI Taxonomy" id="157652"/>
    <lineage>
        <taxon>Eukaryota</taxon>
        <taxon>Viridiplantae</taxon>
        <taxon>Streptophyta</taxon>
        <taxon>Embryophyta</taxon>
        <taxon>Tracheophyta</taxon>
        <taxon>Spermatophyta</taxon>
        <taxon>Magnoliopsida</taxon>
        <taxon>eudicotyledons</taxon>
        <taxon>Gunneridae</taxon>
        <taxon>Pentapetalae</taxon>
        <taxon>rosids</taxon>
        <taxon>fabids</taxon>
        <taxon>Fabales</taxon>
        <taxon>Fabaceae</taxon>
        <taxon>Papilionoideae</taxon>
        <taxon>50 kb inversion clade</taxon>
        <taxon>NPAAA clade</taxon>
        <taxon>indigoferoid/millettioid clade</taxon>
        <taxon>Phaseoleae</taxon>
        <taxon>Mucuna</taxon>
    </lineage>
</organism>
<keyword evidence="2" id="KW-1185">Reference proteome</keyword>
<dbReference type="AlphaFoldDB" id="A0A371IAQ9"/>
<comment type="caution">
    <text evidence="1">The sequence shown here is derived from an EMBL/GenBank/DDBJ whole genome shotgun (WGS) entry which is preliminary data.</text>
</comment>
<gene>
    <name evidence="1" type="ORF">CR513_03113</name>
</gene>
<evidence type="ECO:0000313" key="1">
    <source>
        <dbReference type="EMBL" id="RDY12141.1"/>
    </source>
</evidence>
<evidence type="ECO:0000313" key="2">
    <source>
        <dbReference type="Proteomes" id="UP000257109"/>
    </source>
</evidence>
<dbReference type="OrthoDB" id="1938712at2759"/>
<dbReference type="PANTHER" id="PTHR35046:SF9">
    <property type="entry name" value="RNA-DIRECTED DNA POLYMERASE"/>
    <property type="match status" value="1"/>
</dbReference>
<dbReference type="Proteomes" id="UP000257109">
    <property type="component" value="Unassembled WGS sequence"/>
</dbReference>
<accession>A0A371IAQ9</accession>
<name>A0A371IAQ9_MUCPR</name>
<dbReference type="PANTHER" id="PTHR35046">
    <property type="entry name" value="ZINC KNUCKLE (CCHC-TYPE) FAMILY PROTEIN"/>
    <property type="match status" value="1"/>
</dbReference>
<feature type="non-terminal residue" evidence="1">
    <location>
        <position position="1"/>
    </location>
</feature>